<dbReference type="GO" id="GO:0002098">
    <property type="term" value="P:tRNA wobble uridine modification"/>
    <property type="evidence" value="ECO:0007669"/>
    <property type="project" value="InterPro"/>
</dbReference>
<comment type="function">
    <text evidence="2 11">NAD-binding protein involved in the addition of a carboxymethylaminomethyl (cmnm) group at the wobble position (U34) of certain tRNAs, forming tRNA-cmnm(5)s(2)U34.</text>
</comment>
<dbReference type="EMBL" id="FBWK01000001">
    <property type="protein sequence ID" value="CUX08215.1"/>
    <property type="molecule type" value="Genomic_DNA"/>
</dbReference>
<keyword evidence="6 11" id="KW-0819">tRNA processing</keyword>
<dbReference type="AlphaFoldDB" id="A0A1S7NK20"/>
<dbReference type="InterPro" id="IPR002218">
    <property type="entry name" value="MnmG-rel"/>
</dbReference>
<keyword evidence="11" id="KW-0963">Cytoplasm</keyword>
<evidence type="ECO:0000256" key="9">
    <source>
        <dbReference type="ARBA" id="ARBA00025948"/>
    </source>
</evidence>
<dbReference type="PANTHER" id="PTHR11806">
    <property type="entry name" value="GLUCOSE INHIBITED DIVISION PROTEIN A"/>
    <property type="match status" value="1"/>
</dbReference>
<feature type="binding site" evidence="11">
    <location>
        <begin position="11"/>
        <end position="16"/>
    </location>
    <ligand>
        <name>FAD</name>
        <dbReference type="ChEBI" id="CHEBI:57692"/>
    </ligand>
</feature>
<dbReference type="InterPro" id="IPR020595">
    <property type="entry name" value="MnmG-rel_CS"/>
</dbReference>
<keyword evidence="5 11" id="KW-0285">Flavoprotein</keyword>
<evidence type="ECO:0000259" key="12">
    <source>
        <dbReference type="SMART" id="SM01228"/>
    </source>
</evidence>
<dbReference type="PROSITE" id="PS01280">
    <property type="entry name" value="GIDA_1"/>
    <property type="match status" value="1"/>
</dbReference>
<evidence type="ECO:0000256" key="5">
    <source>
        <dbReference type="ARBA" id="ARBA00022630"/>
    </source>
</evidence>
<feature type="domain" description="tRNA uridine 5-carboxymethylaminomethyl modification enzyme C-terminal subdomain" evidence="12">
    <location>
        <begin position="539"/>
        <end position="610"/>
    </location>
</feature>
<dbReference type="Gene3D" id="1.10.150.570">
    <property type="entry name" value="GidA associated domain, C-terminal subdomain"/>
    <property type="match status" value="1"/>
</dbReference>
<dbReference type="PROSITE" id="PS01281">
    <property type="entry name" value="GIDA_2"/>
    <property type="match status" value="1"/>
</dbReference>
<dbReference type="FunFam" id="1.10.150.570:FF:000001">
    <property type="entry name" value="tRNA uridine 5-carboxymethylaminomethyl modification enzyme MnmG"/>
    <property type="match status" value="1"/>
</dbReference>
<dbReference type="SMART" id="SM01228">
    <property type="entry name" value="GIDA_assoc_3"/>
    <property type="match status" value="1"/>
</dbReference>
<dbReference type="GO" id="GO:0050660">
    <property type="term" value="F:flavin adenine dinucleotide binding"/>
    <property type="evidence" value="ECO:0007669"/>
    <property type="project" value="UniProtKB-UniRule"/>
</dbReference>
<dbReference type="FunFam" id="3.50.50.60:FF:000082">
    <property type="entry name" value="protein MTO1 homolog, mitochondrial isoform X1"/>
    <property type="match status" value="1"/>
</dbReference>
<dbReference type="GO" id="GO:0030488">
    <property type="term" value="P:tRNA methylation"/>
    <property type="evidence" value="ECO:0007669"/>
    <property type="project" value="TreeGrafter"/>
</dbReference>
<gene>
    <name evidence="13" type="primary">GidA</name>
    <name evidence="11" type="synonym">gidA</name>
    <name evidence="11" type="synonym">mnmG</name>
    <name evidence="13" type="ORF">AGR3A_Cc10058</name>
</gene>
<dbReference type="FunFam" id="3.50.50.60:FF:000002">
    <property type="entry name" value="tRNA uridine 5-carboxymethylaminomethyl modification enzyme MnmG"/>
    <property type="match status" value="1"/>
</dbReference>
<dbReference type="InterPro" id="IPR047001">
    <property type="entry name" value="MnmG_C_subdom"/>
</dbReference>
<dbReference type="PANTHER" id="PTHR11806:SF0">
    <property type="entry name" value="PROTEIN MTO1 HOMOLOG, MITOCHONDRIAL"/>
    <property type="match status" value="1"/>
</dbReference>
<dbReference type="STRING" id="1183432.AGR3A_Cc10058"/>
<accession>A0A1S7NK20</accession>
<comment type="similarity">
    <text evidence="3 11">Belongs to the MnmG family.</text>
</comment>
<dbReference type="Gene3D" id="1.10.10.1800">
    <property type="entry name" value="tRNA uridine 5-carboxymethylaminomethyl modification enzyme MnmG/GidA"/>
    <property type="match status" value="1"/>
</dbReference>
<evidence type="ECO:0000313" key="14">
    <source>
        <dbReference type="Proteomes" id="UP000191988"/>
    </source>
</evidence>
<dbReference type="InterPro" id="IPR036188">
    <property type="entry name" value="FAD/NAD-bd_sf"/>
</dbReference>
<name>A0A1S7NK20_9HYPH</name>
<dbReference type="Proteomes" id="UP000191988">
    <property type="component" value="Unassembled WGS sequence"/>
</dbReference>
<dbReference type="InterPro" id="IPR004416">
    <property type="entry name" value="MnmG"/>
</dbReference>
<evidence type="ECO:0000256" key="10">
    <source>
        <dbReference type="ARBA" id="ARBA00031800"/>
    </source>
</evidence>
<sequence>MHQSFDVIVIGGGHAGSEAAAAAARHGAKTALVTHKRETIGVMSCNPAIGGLGKGHLVREIDALDGLMGRVADAAGIQFRMLNRKKGPAVRGPRTQADRRLYREAMQREIDAIENLTIIEGDAFDIEMVDDRVSAVIMVNGSRIPCGAAVLTSGTFLRGLIHIGSEKIPAGRVGEKPSLGLSETLSRLGLVMGRLKTGTPARLDGRTIHWDAVDRQGADEDPVPFSFMTDHILNPQIECGVTRTTPAGHKIIQDNIHLSAMYSGQIEGVGPRYCPSIEDKITRFGERDGHQIFLEPEGLDDHTIYPNGISTSLPASVQEQFIRTIPGLEQVAILQPGYAIEYDYVDPRELKPSLECRKIPGLFLAGQINGTTGYEEAGAQGLVAGLNASLYASNTDPLYFSRTESYIGVMIDDLTSKGVSEPYRMFTSRAEYRLSLRVDNADLRLTPIGQSAGIIGSKREKRFEAFIADLESGRELMRATTISPSQAAKQGLKLNQDGQRRSIYELLAYPDITLDILTQHWPELESLRGKVAETLEIEASYAVYMQRQSADIVDIKRDEDRKIPDDFDFQSLSGLSNELKQKLEKARPENIAQAARVDGMTPAAISLLLALLRKSSAGQGEKLRMHQ</sequence>
<dbReference type="Gene3D" id="3.50.50.60">
    <property type="entry name" value="FAD/NAD(P)-binding domain"/>
    <property type="match status" value="2"/>
</dbReference>
<keyword evidence="8 11" id="KW-0520">NAD</keyword>
<dbReference type="HAMAP" id="MF_00129">
    <property type="entry name" value="MnmG_GidA"/>
    <property type="match status" value="1"/>
</dbReference>
<dbReference type="SUPFAM" id="SSF51905">
    <property type="entry name" value="FAD/NAD(P)-binding domain"/>
    <property type="match status" value="1"/>
</dbReference>
<reference evidence="14" key="1">
    <citation type="submission" date="2016-01" db="EMBL/GenBank/DDBJ databases">
        <authorList>
            <person name="Regsiter A."/>
            <person name="william w."/>
        </authorList>
    </citation>
    <scope>NUCLEOTIDE SEQUENCE [LARGE SCALE GENOMIC DNA]</scope>
    <source>
        <strain evidence="14">CFBP 6623</strain>
    </source>
</reference>
<evidence type="ECO:0000256" key="1">
    <source>
        <dbReference type="ARBA" id="ARBA00001974"/>
    </source>
</evidence>
<dbReference type="GO" id="GO:0005829">
    <property type="term" value="C:cytosol"/>
    <property type="evidence" value="ECO:0007669"/>
    <property type="project" value="TreeGrafter"/>
</dbReference>
<comment type="caution">
    <text evidence="11">Lacks conserved residue(s) required for the propagation of feature annotation.</text>
</comment>
<feature type="binding site" evidence="11">
    <location>
        <begin position="270"/>
        <end position="284"/>
    </location>
    <ligand>
        <name>NAD(+)</name>
        <dbReference type="ChEBI" id="CHEBI:57540"/>
    </ligand>
</feature>
<evidence type="ECO:0000256" key="8">
    <source>
        <dbReference type="ARBA" id="ARBA00023027"/>
    </source>
</evidence>
<dbReference type="Pfam" id="PF13932">
    <property type="entry name" value="SAM_GIDA_C"/>
    <property type="match status" value="1"/>
</dbReference>
<dbReference type="Pfam" id="PF01134">
    <property type="entry name" value="GIDA"/>
    <property type="match status" value="1"/>
</dbReference>
<comment type="subcellular location">
    <subcellularLocation>
        <location evidence="11">Cytoplasm</location>
    </subcellularLocation>
</comment>
<comment type="cofactor">
    <cofactor evidence="1 11">
        <name>FAD</name>
        <dbReference type="ChEBI" id="CHEBI:57692"/>
    </cofactor>
</comment>
<keyword evidence="14" id="KW-1185">Reference proteome</keyword>
<dbReference type="Pfam" id="PF21680">
    <property type="entry name" value="GIDA_C_1st"/>
    <property type="match status" value="1"/>
</dbReference>
<dbReference type="RefSeq" id="WP_046799698.1">
    <property type="nucleotide sequence ID" value="NZ_LT009723.1"/>
</dbReference>
<evidence type="ECO:0000256" key="7">
    <source>
        <dbReference type="ARBA" id="ARBA00022827"/>
    </source>
</evidence>
<evidence type="ECO:0000256" key="4">
    <source>
        <dbReference type="ARBA" id="ARBA00020461"/>
    </source>
</evidence>
<dbReference type="NCBIfam" id="TIGR00136">
    <property type="entry name" value="mnmG_gidA"/>
    <property type="match status" value="1"/>
</dbReference>
<keyword evidence="7 11" id="KW-0274">FAD</keyword>
<evidence type="ECO:0000313" key="13">
    <source>
        <dbReference type="EMBL" id="CUX08215.1"/>
    </source>
</evidence>
<dbReference type="InterPro" id="IPR049312">
    <property type="entry name" value="GIDA_C_N"/>
</dbReference>
<protein>
    <recommendedName>
        <fullName evidence="4 11">tRNA uridine 5-carboxymethylaminomethyl modification enzyme MnmG</fullName>
    </recommendedName>
    <alternativeName>
        <fullName evidence="10 11">Glucose-inhibited division protein A</fullName>
    </alternativeName>
</protein>
<dbReference type="InterPro" id="IPR044920">
    <property type="entry name" value="MnmG_C_subdom_sf"/>
</dbReference>
<evidence type="ECO:0000256" key="6">
    <source>
        <dbReference type="ARBA" id="ARBA00022694"/>
    </source>
</evidence>
<proteinExistence type="inferred from homology"/>
<dbReference type="InterPro" id="IPR026904">
    <property type="entry name" value="MnmG_C"/>
</dbReference>
<organism evidence="13 14">
    <name type="scientific">Agrobacterium tomkonis CFBP 6623</name>
    <dbReference type="NCBI Taxonomy" id="1183432"/>
    <lineage>
        <taxon>Bacteria</taxon>
        <taxon>Pseudomonadati</taxon>
        <taxon>Pseudomonadota</taxon>
        <taxon>Alphaproteobacteria</taxon>
        <taxon>Hyphomicrobiales</taxon>
        <taxon>Rhizobiaceae</taxon>
        <taxon>Rhizobium/Agrobacterium group</taxon>
        <taxon>Agrobacterium</taxon>
        <taxon>Agrobacterium tumefaciens complex</taxon>
    </lineage>
</organism>
<evidence type="ECO:0000256" key="2">
    <source>
        <dbReference type="ARBA" id="ARBA00003717"/>
    </source>
</evidence>
<evidence type="ECO:0000256" key="11">
    <source>
        <dbReference type="HAMAP-Rule" id="MF_00129"/>
    </source>
</evidence>
<comment type="subunit">
    <text evidence="9 11">Homodimer. Heterotetramer of two MnmE and two MnmG subunits.</text>
</comment>
<dbReference type="InterPro" id="IPR040131">
    <property type="entry name" value="MnmG_N"/>
</dbReference>
<evidence type="ECO:0000256" key="3">
    <source>
        <dbReference type="ARBA" id="ARBA00007653"/>
    </source>
</evidence>